<keyword evidence="1" id="KW-0472">Membrane</keyword>
<protein>
    <submittedName>
        <fullName evidence="2">DUF2993 domain-containing protein</fullName>
    </submittedName>
</protein>
<proteinExistence type="predicted"/>
<reference evidence="3" key="1">
    <citation type="journal article" date="2019" name="Int. J. Syst. Evol. Microbiol.">
        <title>The Global Catalogue of Microorganisms (GCM) 10K type strain sequencing project: providing services to taxonomists for standard genome sequencing and annotation.</title>
        <authorList>
            <consortium name="The Broad Institute Genomics Platform"/>
            <consortium name="The Broad Institute Genome Sequencing Center for Infectious Disease"/>
            <person name="Wu L."/>
            <person name="Ma J."/>
        </authorList>
    </citation>
    <scope>NUCLEOTIDE SEQUENCE [LARGE SCALE GENOMIC DNA]</scope>
    <source>
        <strain evidence="3">CCUG 54520</strain>
    </source>
</reference>
<feature type="transmembrane region" description="Helical" evidence="1">
    <location>
        <begin position="21"/>
        <end position="43"/>
    </location>
</feature>
<dbReference type="InterPro" id="IPR021373">
    <property type="entry name" value="DUF2993"/>
</dbReference>
<comment type="caution">
    <text evidence="2">The sequence shown here is derived from an EMBL/GenBank/DDBJ whole genome shotgun (WGS) entry which is preliminary data.</text>
</comment>
<dbReference type="Pfam" id="PF11209">
    <property type="entry name" value="LmeA"/>
    <property type="match status" value="1"/>
</dbReference>
<dbReference type="EMBL" id="JBHSFO010000009">
    <property type="protein sequence ID" value="MFC4605213.1"/>
    <property type="molecule type" value="Genomic_DNA"/>
</dbReference>
<name>A0ABV9FW36_9NOCA</name>
<evidence type="ECO:0000256" key="1">
    <source>
        <dbReference type="SAM" id="Phobius"/>
    </source>
</evidence>
<evidence type="ECO:0000313" key="2">
    <source>
        <dbReference type="EMBL" id="MFC4605213.1"/>
    </source>
</evidence>
<keyword evidence="3" id="KW-1185">Reference proteome</keyword>
<evidence type="ECO:0000313" key="3">
    <source>
        <dbReference type="Proteomes" id="UP001595914"/>
    </source>
</evidence>
<keyword evidence="1" id="KW-1133">Transmembrane helix</keyword>
<accession>A0ABV9FW36</accession>
<gene>
    <name evidence="2" type="ORF">ACFO6S_16060</name>
</gene>
<keyword evidence="1" id="KW-0812">Transmembrane</keyword>
<dbReference type="RefSeq" id="WP_378418612.1">
    <property type="nucleotide sequence ID" value="NZ_JBHSFO010000009.1"/>
</dbReference>
<organism evidence="2 3">
    <name type="scientific">Rhodococcus kronopolitis</name>
    <dbReference type="NCBI Taxonomy" id="1460226"/>
    <lineage>
        <taxon>Bacteria</taxon>
        <taxon>Bacillati</taxon>
        <taxon>Actinomycetota</taxon>
        <taxon>Actinomycetes</taxon>
        <taxon>Mycobacteriales</taxon>
        <taxon>Nocardiaceae</taxon>
        <taxon>Rhodococcus</taxon>
    </lineage>
</organism>
<dbReference type="Proteomes" id="UP001595914">
    <property type="component" value="Unassembled WGS sequence"/>
</dbReference>
<sequence length="260" mass="26770">MATTANAQPRPATSPPKRNRTLLIILAVIVALVAALVGAELYVRHSVKQCMADQFQSELGSKVAVDLSAKPMLLQVLDKSVPYIEVTSDDSSFGPAQDMHVKARVNDVDLTNAGTTGATVGSSTAEVDWSTAGILATLQAQPFGRLITGVTSDATAGTLQFQILGLAELTVRPQASGGAITVEAVGAELLGLGIPTDLVSGVVDVLTSTLQTFPLGMTADSLTMTDTGLQMTLSGDAYTMPVADPNAAQVDVPSSCALLT</sequence>